<keyword evidence="6" id="KW-1185">Reference proteome</keyword>
<keyword evidence="1" id="KW-0285">Flavoprotein</keyword>
<evidence type="ECO:0000256" key="3">
    <source>
        <dbReference type="ARBA" id="ARBA00048132"/>
    </source>
</evidence>
<name>A0ABW0GHP0_9MICO</name>
<evidence type="ECO:0000256" key="2">
    <source>
        <dbReference type="ARBA" id="ARBA00023002"/>
    </source>
</evidence>
<dbReference type="Proteomes" id="UP001596122">
    <property type="component" value="Unassembled WGS sequence"/>
</dbReference>
<dbReference type="PRINTS" id="PR00368">
    <property type="entry name" value="FADPNR"/>
</dbReference>
<dbReference type="PANTHER" id="PTHR48105">
    <property type="entry name" value="THIOREDOXIN REDUCTASE 1-RELATED-RELATED"/>
    <property type="match status" value="1"/>
</dbReference>
<proteinExistence type="predicted"/>
<evidence type="ECO:0000313" key="5">
    <source>
        <dbReference type="EMBL" id="MFC5379202.1"/>
    </source>
</evidence>
<comment type="caution">
    <text evidence="5">The sequence shown here is derived from an EMBL/GenBank/DDBJ whole genome shotgun (WGS) entry which is preliminary data.</text>
</comment>
<comment type="catalytic activity">
    <reaction evidence="3">
        <text>[thioredoxin]-dithiol + NADP(+) = [thioredoxin]-disulfide + NADPH + H(+)</text>
        <dbReference type="Rhea" id="RHEA:20345"/>
        <dbReference type="Rhea" id="RHEA-COMP:10698"/>
        <dbReference type="Rhea" id="RHEA-COMP:10700"/>
        <dbReference type="ChEBI" id="CHEBI:15378"/>
        <dbReference type="ChEBI" id="CHEBI:29950"/>
        <dbReference type="ChEBI" id="CHEBI:50058"/>
        <dbReference type="ChEBI" id="CHEBI:57783"/>
        <dbReference type="ChEBI" id="CHEBI:58349"/>
        <dbReference type="EC" id="1.8.1.9"/>
    </reaction>
</comment>
<protein>
    <submittedName>
        <fullName evidence="5">NAD(P)/FAD-dependent oxidoreductase</fullName>
    </submittedName>
</protein>
<organism evidence="5 6">
    <name type="scientific">Aquipuribacter nitratireducens</name>
    <dbReference type="NCBI Taxonomy" id="650104"/>
    <lineage>
        <taxon>Bacteria</taxon>
        <taxon>Bacillati</taxon>
        <taxon>Actinomycetota</taxon>
        <taxon>Actinomycetes</taxon>
        <taxon>Micrococcales</taxon>
        <taxon>Intrasporangiaceae</taxon>
        <taxon>Aquipuribacter</taxon>
    </lineage>
</organism>
<dbReference type="InterPro" id="IPR050097">
    <property type="entry name" value="Ferredoxin-NADP_redctase_2"/>
</dbReference>
<reference evidence="6" key="1">
    <citation type="journal article" date="2019" name="Int. J. Syst. Evol. Microbiol.">
        <title>The Global Catalogue of Microorganisms (GCM) 10K type strain sequencing project: providing services to taxonomists for standard genome sequencing and annotation.</title>
        <authorList>
            <consortium name="The Broad Institute Genomics Platform"/>
            <consortium name="The Broad Institute Genome Sequencing Center for Infectious Disease"/>
            <person name="Wu L."/>
            <person name="Ma J."/>
        </authorList>
    </citation>
    <scope>NUCLEOTIDE SEQUENCE [LARGE SCALE GENOMIC DNA]</scope>
    <source>
        <strain evidence="6">CCUG 43114</strain>
    </source>
</reference>
<dbReference type="InterPro" id="IPR023753">
    <property type="entry name" value="FAD/NAD-binding_dom"/>
</dbReference>
<gene>
    <name evidence="5" type="ORF">ACFPJ6_00210</name>
</gene>
<evidence type="ECO:0000259" key="4">
    <source>
        <dbReference type="Pfam" id="PF07992"/>
    </source>
</evidence>
<dbReference type="Pfam" id="PF07992">
    <property type="entry name" value="Pyr_redox_2"/>
    <property type="match status" value="1"/>
</dbReference>
<accession>A0ABW0GHP0</accession>
<dbReference type="RefSeq" id="WP_340266789.1">
    <property type="nucleotide sequence ID" value="NZ_JBBEOG010000001.1"/>
</dbReference>
<dbReference type="Gene3D" id="3.50.50.60">
    <property type="entry name" value="FAD/NAD(P)-binding domain"/>
    <property type="match status" value="2"/>
</dbReference>
<feature type="domain" description="FAD/NAD(P)-binding" evidence="4">
    <location>
        <begin position="9"/>
        <end position="290"/>
    </location>
</feature>
<dbReference type="SUPFAM" id="SSF51905">
    <property type="entry name" value="FAD/NAD(P)-binding domain"/>
    <property type="match status" value="1"/>
</dbReference>
<evidence type="ECO:0000256" key="1">
    <source>
        <dbReference type="ARBA" id="ARBA00022630"/>
    </source>
</evidence>
<dbReference type="PRINTS" id="PR00469">
    <property type="entry name" value="PNDRDTASEII"/>
</dbReference>
<dbReference type="EMBL" id="JBHSLD010000001">
    <property type="protein sequence ID" value="MFC5379202.1"/>
    <property type="molecule type" value="Genomic_DNA"/>
</dbReference>
<sequence length="315" mass="33420">MTAEPEHVDVVVVGGGAAGLSAALVLSRARRDVVVVDAGSPRNAPAAHAHGYLGREGVEPLELLRLGREEVRAYGGRVETGVVDAVVHGPGGASWRYEVRCVDGRSWRCRALLVCTGLSDELPGVPGLRQRWGRDVLHCPYCHGREVADRRVGVLATSPGSFHQAELVRQWCADVVLLAHGLAVGEEQRRRLDVLGVDVVEQPVDRLLVTDDALRGVRLSDGSDVGVEALFVGPVFRGTDTFLLGLGASTQRRSEGSWVVVDDRGRTSVPWLYAAGNVVDPAAQVVDAASAGSRAAVTVNGDLVDADVEAALARR</sequence>
<dbReference type="InterPro" id="IPR036188">
    <property type="entry name" value="FAD/NAD-bd_sf"/>
</dbReference>
<evidence type="ECO:0000313" key="6">
    <source>
        <dbReference type="Proteomes" id="UP001596122"/>
    </source>
</evidence>
<keyword evidence="2" id="KW-0560">Oxidoreductase</keyword>